<gene>
    <name evidence="8" type="ORF">J2S36_001558</name>
</gene>
<keyword evidence="3" id="KW-0479">Metal-binding</keyword>
<dbReference type="InterPro" id="IPR001365">
    <property type="entry name" value="A_deaminase_dom"/>
</dbReference>
<sequence>MSNHHPCICISYRKVLLAIVEPIKSDWQDRLMRDLKALPKAHLHLHFTGSMRITTLRELAAAQQIRLPENFSADAALHVPANQRGWFRFQRAYDAARKVVRSESTMRRIIHEAAADERQEGSKRLEIQIDPTSYAPFVGGITPALEIVLDAAKAASHDTGVQIGIIVAASRMKHPLDAAILARLAAKYAGAEPGCVVGFGLSNDERRGETAQWAKAFRIARKAGLAAVPHGGELLGPQHLREIVEHLHPARIGHGVRAVEDPALLQQIVDQSIALEVCPASNVHLGVYQQLGDVPLRNLLDAGVKIALGADDPLLFRSRLAAQYEAARTILGFSDSELATLARCSIEASLASPSDKQKWYREIDSWLLTSDEASQQCASADPPTLASTPKNSSLQSDH</sequence>
<dbReference type="Proteomes" id="UP001266099">
    <property type="component" value="Unassembled WGS sequence"/>
</dbReference>
<dbReference type="InterPro" id="IPR032466">
    <property type="entry name" value="Metal_Hydrolase"/>
</dbReference>
<dbReference type="EC" id="3.5.4.4" evidence="8"/>
<evidence type="ECO:0000259" key="7">
    <source>
        <dbReference type="Pfam" id="PF00962"/>
    </source>
</evidence>
<dbReference type="NCBIfam" id="TIGR01430">
    <property type="entry name" value="aden_deam"/>
    <property type="match status" value="1"/>
</dbReference>
<dbReference type="InterPro" id="IPR006650">
    <property type="entry name" value="A/AMP_deam_AS"/>
</dbReference>
<comment type="caution">
    <text evidence="8">The sequence shown here is derived from an EMBL/GenBank/DDBJ whole genome shotgun (WGS) entry which is preliminary data.</text>
</comment>
<dbReference type="SUPFAM" id="SSF51556">
    <property type="entry name" value="Metallo-dependent hydrolases"/>
    <property type="match status" value="1"/>
</dbReference>
<keyword evidence="4 8" id="KW-0378">Hydrolase</keyword>
<evidence type="ECO:0000256" key="6">
    <source>
        <dbReference type="SAM" id="MobiDB-lite"/>
    </source>
</evidence>
<dbReference type="Pfam" id="PF00962">
    <property type="entry name" value="A_deaminase"/>
    <property type="match status" value="1"/>
</dbReference>
<dbReference type="PANTHER" id="PTHR43114:SF6">
    <property type="entry name" value="ADENINE DEAMINASE"/>
    <property type="match status" value="1"/>
</dbReference>
<evidence type="ECO:0000313" key="8">
    <source>
        <dbReference type="EMBL" id="MDR6940015.1"/>
    </source>
</evidence>
<dbReference type="PANTHER" id="PTHR43114">
    <property type="entry name" value="ADENINE DEAMINASE"/>
    <property type="match status" value="1"/>
</dbReference>
<evidence type="ECO:0000256" key="2">
    <source>
        <dbReference type="ARBA" id="ARBA00006676"/>
    </source>
</evidence>
<accession>A0ABU1T3N8</accession>
<evidence type="ECO:0000256" key="1">
    <source>
        <dbReference type="ARBA" id="ARBA00001947"/>
    </source>
</evidence>
<proteinExistence type="inferred from homology"/>
<protein>
    <submittedName>
        <fullName evidence="8">Adenosine deaminase</fullName>
        <ecNumber evidence="8">3.5.4.4</ecNumber>
    </submittedName>
</protein>
<evidence type="ECO:0000256" key="5">
    <source>
        <dbReference type="ARBA" id="ARBA00022833"/>
    </source>
</evidence>
<feature type="compositionally biased region" description="Polar residues" evidence="6">
    <location>
        <begin position="385"/>
        <end position="398"/>
    </location>
</feature>
<evidence type="ECO:0000313" key="9">
    <source>
        <dbReference type="Proteomes" id="UP001266099"/>
    </source>
</evidence>
<comment type="similarity">
    <text evidence="2">Belongs to the metallo-dependent hydrolases superfamily. Adenosine and AMP deaminases family.</text>
</comment>
<keyword evidence="5" id="KW-0862">Zinc</keyword>
<dbReference type="EMBL" id="JAVDUJ010000001">
    <property type="protein sequence ID" value="MDR6940015.1"/>
    <property type="molecule type" value="Genomic_DNA"/>
</dbReference>
<evidence type="ECO:0000256" key="4">
    <source>
        <dbReference type="ARBA" id="ARBA00022801"/>
    </source>
</evidence>
<evidence type="ECO:0000256" key="3">
    <source>
        <dbReference type="ARBA" id="ARBA00022723"/>
    </source>
</evidence>
<feature type="domain" description="Adenosine deaminase" evidence="7">
    <location>
        <begin position="39"/>
        <end position="365"/>
    </location>
</feature>
<dbReference type="GO" id="GO:0016787">
    <property type="term" value="F:hydrolase activity"/>
    <property type="evidence" value="ECO:0007669"/>
    <property type="project" value="UniProtKB-KW"/>
</dbReference>
<name>A0ABU1T3N8_9ACTO</name>
<dbReference type="PROSITE" id="PS00485">
    <property type="entry name" value="A_DEAMINASE"/>
    <property type="match status" value="1"/>
</dbReference>
<comment type="cofactor">
    <cofactor evidence="1">
        <name>Zn(2+)</name>
        <dbReference type="ChEBI" id="CHEBI:29105"/>
    </cofactor>
</comment>
<feature type="region of interest" description="Disordered" evidence="6">
    <location>
        <begin position="374"/>
        <end position="398"/>
    </location>
</feature>
<dbReference type="InterPro" id="IPR006330">
    <property type="entry name" value="Ado/ade_deaminase"/>
</dbReference>
<dbReference type="NCBIfam" id="NF006849">
    <property type="entry name" value="PRK09358.1-5"/>
    <property type="match status" value="1"/>
</dbReference>
<reference evidence="8 9" key="1">
    <citation type="submission" date="2023-07" db="EMBL/GenBank/DDBJ databases">
        <title>Sequencing the genomes of 1000 actinobacteria strains.</title>
        <authorList>
            <person name="Klenk H.-P."/>
        </authorList>
    </citation>
    <scope>NUCLEOTIDE SEQUENCE [LARGE SCALE GENOMIC DNA]</scope>
    <source>
        <strain evidence="8 9">DSM 15539</strain>
    </source>
</reference>
<keyword evidence="9" id="KW-1185">Reference proteome</keyword>
<dbReference type="Gene3D" id="3.20.20.140">
    <property type="entry name" value="Metal-dependent hydrolases"/>
    <property type="match status" value="1"/>
</dbReference>
<organism evidence="8 9">
    <name type="scientific">Arcanobacterium hippocoleae</name>
    <dbReference type="NCBI Taxonomy" id="149017"/>
    <lineage>
        <taxon>Bacteria</taxon>
        <taxon>Bacillati</taxon>
        <taxon>Actinomycetota</taxon>
        <taxon>Actinomycetes</taxon>
        <taxon>Actinomycetales</taxon>
        <taxon>Actinomycetaceae</taxon>
        <taxon>Arcanobacterium</taxon>
    </lineage>
</organism>